<dbReference type="GO" id="GO:0009986">
    <property type="term" value="C:cell surface"/>
    <property type="evidence" value="ECO:0007669"/>
    <property type="project" value="TreeGrafter"/>
</dbReference>
<dbReference type="PANTHER" id="PTHR15190">
    <property type="entry name" value="BONE MARROW STROMAL ANTIGEN 2"/>
    <property type="match status" value="1"/>
</dbReference>
<proteinExistence type="evidence at transcript level"/>
<reference evidence="2" key="1">
    <citation type="submission" date="2020-04" db="EMBL/GenBank/DDBJ databases">
        <title>Bats Possess Unique Variants of the Antiviral Restriction Factor Tetherin.</title>
        <authorList>
            <person name="Hayward J.A."/>
            <person name="Tachedjian M."/>
            <person name="Johnson A."/>
            <person name="Gordon T.B."/>
            <person name="Cui J."/>
            <person name="Marsh G.A."/>
            <person name="Baker M.L."/>
            <person name="Wang L.-F."/>
            <person name="Tachedjian G."/>
        </authorList>
    </citation>
    <scope>NUCLEOTIDE SEQUENCE</scope>
</reference>
<name>A0A8F2Z0S2_MACCA</name>
<dbReference type="Gene3D" id="1.20.5.1700">
    <property type="match status" value="1"/>
</dbReference>
<feature type="coiled-coil region" evidence="1">
    <location>
        <begin position="110"/>
        <end position="158"/>
    </location>
</feature>
<dbReference type="AlphaFoldDB" id="A0A8F2Z0S2"/>
<evidence type="ECO:0000313" key="2">
    <source>
        <dbReference type="EMBL" id="QWX94033.1"/>
    </source>
</evidence>
<dbReference type="GO" id="GO:0051607">
    <property type="term" value="P:defense response to virus"/>
    <property type="evidence" value="ECO:0007669"/>
    <property type="project" value="InterPro"/>
</dbReference>
<dbReference type="PANTHER" id="PTHR15190:SF1">
    <property type="entry name" value="BONE MARROW STROMAL ANTIGEN 2"/>
    <property type="match status" value="1"/>
</dbReference>
<evidence type="ECO:0000256" key="1">
    <source>
        <dbReference type="SAM" id="Coils"/>
    </source>
</evidence>
<dbReference type="EMBL" id="MT274387">
    <property type="protein sequence ID" value="QWX94033.1"/>
    <property type="molecule type" value="mRNA"/>
</dbReference>
<dbReference type="GO" id="GO:0045087">
    <property type="term" value="P:innate immune response"/>
    <property type="evidence" value="ECO:0007669"/>
    <property type="project" value="TreeGrafter"/>
</dbReference>
<keyword evidence="1" id="KW-0175">Coiled coil</keyword>
<accession>A0A8F2Z0S2</accession>
<dbReference type="GO" id="GO:0008191">
    <property type="term" value="F:metalloendopeptidase inhibitor activity"/>
    <property type="evidence" value="ECO:0007669"/>
    <property type="project" value="TreeGrafter"/>
</dbReference>
<protein>
    <submittedName>
        <fullName evidence="2">BST-2</fullName>
    </submittedName>
</protein>
<sequence length="193" mass="21662">MAPTFYHYVPLPMGDNSSKLMLRGYKLPKWLVILLALLVLLVVGLLLATITFAVQAHRPACKDGHRAEQECRNFTHLLESQQTQTQEILLKTKAEAATYNQTVVTLMASLKVEQAQGQKLQEQVQELQEEIKTLKQKLQDTTQKLQDTTTELNQLREDQESFSRGHGSTSSGSTLSLSVVTMLLTLRLLDLLA</sequence>
<dbReference type="InterPro" id="IPR024886">
    <property type="entry name" value="BST2"/>
</dbReference>
<dbReference type="GO" id="GO:0005794">
    <property type="term" value="C:Golgi apparatus"/>
    <property type="evidence" value="ECO:0007669"/>
    <property type="project" value="TreeGrafter"/>
</dbReference>
<dbReference type="Pfam" id="PF16716">
    <property type="entry name" value="BST2"/>
    <property type="match status" value="1"/>
</dbReference>
<organism evidence="2">
    <name type="scientific">Macrotus californicus</name>
    <name type="common">Californian leaf-nosed bat</name>
    <dbReference type="NCBI Taxonomy" id="9419"/>
    <lineage>
        <taxon>Eukaryota</taxon>
        <taxon>Metazoa</taxon>
        <taxon>Chordata</taxon>
        <taxon>Craniata</taxon>
        <taxon>Vertebrata</taxon>
        <taxon>Euteleostomi</taxon>
        <taxon>Mammalia</taxon>
        <taxon>Eutheria</taxon>
        <taxon>Laurasiatheria</taxon>
        <taxon>Chiroptera</taxon>
        <taxon>Yangochiroptera</taxon>
        <taxon>Phyllostomidae</taxon>
        <taxon>Phyllostominae</taxon>
        <taxon>Macrotus</taxon>
    </lineage>
</organism>